<dbReference type="Proteomes" id="UP000574769">
    <property type="component" value="Unassembled WGS sequence"/>
</dbReference>
<feature type="transmembrane region" description="Helical" evidence="1">
    <location>
        <begin position="103"/>
        <end position="121"/>
    </location>
</feature>
<dbReference type="EMBL" id="JACHNY010000019">
    <property type="protein sequence ID" value="MBB4619923.1"/>
    <property type="molecule type" value="Genomic_DNA"/>
</dbReference>
<evidence type="ECO:0000313" key="2">
    <source>
        <dbReference type="EMBL" id="MBB4619923.1"/>
    </source>
</evidence>
<feature type="transmembrane region" description="Helical" evidence="1">
    <location>
        <begin position="72"/>
        <end position="96"/>
    </location>
</feature>
<keyword evidence="3" id="KW-1185">Reference proteome</keyword>
<dbReference type="InterPro" id="IPR036736">
    <property type="entry name" value="ACP-like_sf"/>
</dbReference>
<protein>
    <submittedName>
        <fullName evidence="2">Acyl carrier protein</fullName>
    </submittedName>
</protein>
<sequence length="153" mass="16854">MTEEPIAQLRRLLIEEHGIPAADVTNDARIVHDLGIDGDDAAELLQRLHVDFGTDFEALDKQWKLFFNSEGAGWRSILLGIPLLLVCGGAAGIIVGRYGWPKIMAYGLAVTVFFAASWLFSRWFGAELRPLTVSGLAEIIQAGRWPLDPTTVH</sequence>
<dbReference type="Gene3D" id="1.10.1200.10">
    <property type="entry name" value="ACP-like"/>
    <property type="match status" value="1"/>
</dbReference>
<name>A0A7W7EZL3_9SPHN</name>
<evidence type="ECO:0000313" key="3">
    <source>
        <dbReference type="Proteomes" id="UP000574769"/>
    </source>
</evidence>
<organism evidence="2 3">
    <name type="scientific">Sphingomonas abaci</name>
    <dbReference type="NCBI Taxonomy" id="237611"/>
    <lineage>
        <taxon>Bacteria</taxon>
        <taxon>Pseudomonadati</taxon>
        <taxon>Pseudomonadota</taxon>
        <taxon>Alphaproteobacteria</taxon>
        <taxon>Sphingomonadales</taxon>
        <taxon>Sphingomonadaceae</taxon>
        <taxon>Sphingomonas</taxon>
    </lineage>
</organism>
<dbReference type="AlphaFoldDB" id="A0A7W7EZL3"/>
<accession>A0A7W7EZL3</accession>
<proteinExistence type="predicted"/>
<dbReference type="SUPFAM" id="SSF47336">
    <property type="entry name" value="ACP-like"/>
    <property type="match status" value="1"/>
</dbReference>
<keyword evidence="1" id="KW-0812">Transmembrane</keyword>
<keyword evidence="1" id="KW-0472">Membrane</keyword>
<evidence type="ECO:0000256" key="1">
    <source>
        <dbReference type="SAM" id="Phobius"/>
    </source>
</evidence>
<gene>
    <name evidence="2" type="ORF">GGQ96_004083</name>
</gene>
<comment type="caution">
    <text evidence="2">The sequence shown here is derived from an EMBL/GenBank/DDBJ whole genome shotgun (WGS) entry which is preliminary data.</text>
</comment>
<keyword evidence="1" id="KW-1133">Transmembrane helix</keyword>
<reference evidence="2 3" key="1">
    <citation type="submission" date="2020-08" db="EMBL/GenBank/DDBJ databases">
        <title>Genomic Encyclopedia of Type Strains, Phase IV (KMG-IV): sequencing the most valuable type-strain genomes for metagenomic binning, comparative biology and taxonomic classification.</title>
        <authorList>
            <person name="Goeker M."/>
        </authorList>
    </citation>
    <scope>NUCLEOTIDE SEQUENCE [LARGE SCALE GENOMIC DNA]</scope>
    <source>
        <strain evidence="2 3">DSM 15867</strain>
    </source>
</reference>
<dbReference type="RefSeq" id="WP_184117041.1">
    <property type="nucleotide sequence ID" value="NZ_JACHNY010000019.1"/>
</dbReference>